<dbReference type="InterPro" id="IPR044068">
    <property type="entry name" value="CB"/>
</dbReference>
<gene>
    <name evidence="7" type="primary">xerC_4</name>
    <name evidence="7" type="ORF">Mrose_03581</name>
</gene>
<dbReference type="RefSeq" id="WP_119280646.1">
    <property type="nucleotide sequence ID" value="NZ_QWLA01000156.1"/>
</dbReference>
<dbReference type="GO" id="GO:0015074">
    <property type="term" value="P:DNA integration"/>
    <property type="evidence" value="ECO:0007669"/>
    <property type="project" value="UniProtKB-KW"/>
</dbReference>
<dbReference type="Gene3D" id="1.10.443.10">
    <property type="entry name" value="Intergrase catalytic core"/>
    <property type="match status" value="1"/>
</dbReference>
<feature type="domain" description="Tyr recombinase" evidence="5">
    <location>
        <begin position="109"/>
        <end position="190"/>
    </location>
</feature>
<organism evidence="7 8">
    <name type="scientific">Calidithermus roseus</name>
    <dbReference type="NCBI Taxonomy" id="1644118"/>
    <lineage>
        <taxon>Bacteria</taxon>
        <taxon>Thermotogati</taxon>
        <taxon>Deinococcota</taxon>
        <taxon>Deinococci</taxon>
        <taxon>Thermales</taxon>
        <taxon>Thermaceae</taxon>
        <taxon>Calidithermus</taxon>
    </lineage>
</organism>
<dbReference type="InterPro" id="IPR013762">
    <property type="entry name" value="Integrase-like_cat_sf"/>
</dbReference>
<keyword evidence="3" id="KW-0233">DNA recombination</keyword>
<keyword evidence="2 4" id="KW-0238">DNA-binding</keyword>
<dbReference type="InterPro" id="IPR010998">
    <property type="entry name" value="Integrase_recombinase_N"/>
</dbReference>
<dbReference type="GO" id="GO:0003677">
    <property type="term" value="F:DNA binding"/>
    <property type="evidence" value="ECO:0007669"/>
    <property type="project" value="UniProtKB-UniRule"/>
</dbReference>
<protein>
    <submittedName>
        <fullName evidence="7">Tyrosine recombinase XerC</fullName>
    </submittedName>
</protein>
<dbReference type="InterPro" id="IPR002104">
    <property type="entry name" value="Integrase_catalytic"/>
</dbReference>
<dbReference type="Proteomes" id="UP000265341">
    <property type="component" value="Unassembled WGS sequence"/>
</dbReference>
<dbReference type="InterPro" id="IPR004107">
    <property type="entry name" value="Integrase_SAM-like_N"/>
</dbReference>
<evidence type="ECO:0000259" key="5">
    <source>
        <dbReference type="PROSITE" id="PS51898"/>
    </source>
</evidence>
<reference evidence="7 8" key="1">
    <citation type="submission" date="2018-08" db="EMBL/GenBank/DDBJ databases">
        <title>Meiothermus roseus NBRC 110900 genome sequencing project.</title>
        <authorList>
            <person name="Da Costa M.S."/>
            <person name="Albuquerque L."/>
            <person name="Raposo P."/>
            <person name="Froufe H.J.C."/>
            <person name="Barroso C.S."/>
            <person name="Egas C."/>
        </authorList>
    </citation>
    <scope>NUCLEOTIDE SEQUENCE [LARGE SCALE GENOMIC DNA]</scope>
    <source>
        <strain evidence="7 8">NBRC 110900</strain>
    </source>
</reference>
<dbReference type="InterPro" id="IPR011010">
    <property type="entry name" value="DNA_brk_join_enz"/>
</dbReference>
<evidence type="ECO:0000256" key="2">
    <source>
        <dbReference type="ARBA" id="ARBA00023125"/>
    </source>
</evidence>
<sequence length="190" mass="21679">MGTRPGLDHPEGLLAAYERYLLLEKGHSPRGVRRYLYDLRLWLAFLEASGLPPGPPAVRRLMEERALRPRRAQGVLAAIRGYYRWQREVLGQAVEDPTAPVARPRAGRRLARYPSREEIARLLEATRSEREERLLSTLIRFLYGSGLRLSEALSLRVEGLVWEALELYLEPPLPNPLPLLRKVEVELGVA</sequence>
<proteinExistence type="predicted"/>
<evidence type="ECO:0000313" key="7">
    <source>
        <dbReference type="EMBL" id="RIH81477.1"/>
    </source>
</evidence>
<evidence type="ECO:0000256" key="3">
    <source>
        <dbReference type="ARBA" id="ARBA00023172"/>
    </source>
</evidence>
<dbReference type="PROSITE" id="PS51900">
    <property type="entry name" value="CB"/>
    <property type="match status" value="1"/>
</dbReference>
<dbReference type="GO" id="GO:0006310">
    <property type="term" value="P:DNA recombination"/>
    <property type="evidence" value="ECO:0007669"/>
    <property type="project" value="UniProtKB-KW"/>
</dbReference>
<dbReference type="EMBL" id="QWLA01000156">
    <property type="protein sequence ID" value="RIH81477.1"/>
    <property type="molecule type" value="Genomic_DNA"/>
</dbReference>
<dbReference type="Pfam" id="PF02899">
    <property type="entry name" value="Phage_int_SAM_1"/>
    <property type="match status" value="1"/>
</dbReference>
<dbReference type="Gene3D" id="1.10.150.130">
    <property type="match status" value="1"/>
</dbReference>
<evidence type="ECO:0000256" key="4">
    <source>
        <dbReference type="PROSITE-ProRule" id="PRU01248"/>
    </source>
</evidence>
<dbReference type="OrthoDB" id="9801717at2"/>
<name>A0A399E9S5_9DEIN</name>
<comment type="caution">
    <text evidence="7">The sequence shown here is derived from an EMBL/GenBank/DDBJ whole genome shotgun (WGS) entry which is preliminary data.</text>
</comment>
<feature type="domain" description="Core-binding (CB)" evidence="6">
    <location>
        <begin position="8"/>
        <end position="87"/>
    </location>
</feature>
<evidence type="ECO:0000259" key="6">
    <source>
        <dbReference type="PROSITE" id="PS51900"/>
    </source>
</evidence>
<keyword evidence="1" id="KW-0229">DNA integration</keyword>
<dbReference type="PROSITE" id="PS51898">
    <property type="entry name" value="TYR_RECOMBINASE"/>
    <property type="match status" value="1"/>
</dbReference>
<evidence type="ECO:0000256" key="1">
    <source>
        <dbReference type="ARBA" id="ARBA00022908"/>
    </source>
</evidence>
<accession>A0A399E9S5</accession>
<evidence type="ECO:0000313" key="8">
    <source>
        <dbReference type="Proteomes" id="UP000265341"/>
    </source>
</evidence>
<dbReference type="AlphaFoldDB" id="A0A399E9S5"/>
<dbReference type="SUPFAM" id="SSF56349">
    <property type="entry name" value="DNA breaking-rejoining enzymes"/>
    <property type="match status" value="1"/>
</dbReference>
<keyword evidence="8" id="KW-1185">Reference proteome</keyword>